<evidence type="ECO:0000256" key="1">
    <source>
        <dbReference type="SAM" id="MobiDB-lite"/>
    </source>
</evidence>
<reference evidence="2" key="1">
    <citation type="submission" date="2023-10" db="EMBL/GenBank/DDBJ databases">
        <authorList>
            <person name="Domelevo Entfellner J.-B."/>
        </authorList>
    </citation>
    <scope>NUCLEOTIDE SEQUENCE</scope>
</reference>
<dbReference type="Proteomes" id="UP001189624">
    <property type="component" value="Chromosome 8"/>
</dbReference>
<evidence type="ECO:0000313" key="2">
    <source>
        <dbReference type="EMBL" id="CAJ1972629.1"/>
    </source>
</evidence>
<feature type="region of interest" description="Disordered" evidence="1">
    <location>
        <begin position="116"/>
        <end position="135"/>
    </location>
</feature>
<dbReference type="Gramene" id="rna-AYBTSS11_LOCUS24680">
    <property type="protein sequence ID" value="CAJ1972629.1"/>
    <property type="gene ID" value="gene-AYBTSS11_LOCUS24680"/>
</dbReference>
<dbReference type="AlphaFoldDB" id="A0AA86TEV3"/>
<name>A0AA86TEV3_9FABA</name>
<feature type="compositionally biased region" description="Low complexity" evidence="1">
    <location>
        <begin position="118"/>
        <end position="135"/>
    </location>
</feature>
<accession>A0AA86TEV3</accession>
<protein>
    <submittedName>
        <fullName evidence="2">Uncharacterized protein</fullName>
    </submittedName>
</protein>
<dbReference type="EMBL" id="OY731405">
    <property type="protein sequence ID" value="CAJ1972629.1"/>
    <property type="molecule type" value="Genomic_DNA"/>
</dbReference>
<organism evidence="2 3">
    <name type="scientific">Sphenostylis stenocarpa</name>
    <dbReference type="NCBI Taxonomy" id="92480"/>
    <lineage>
        <taxon>Eukaryota</taxon>
        <taxon>Viridiplantae</taxon>
        <taxon>Streptophyta</taxon>
        <taxon>Embryophyta</taxon>
        <taxon>Tracheophyta</taxon>
        <taxon>Spermatophyta</taxon>
        <taxon>Magnoliopsida</taxon>
        <taxon>eudicotyledons</taxon>
        <taxon>Gunneridae</taxon>
        <taxon>Pentapetalae</taxon>
        <taxon>rosids</taxon>
        <taxon>fabids</taxon>
        <taxon>Fabales</taxon>
        <taxon>Fabaceae</taxon>
        <taxon>Papilionoideae</taxon>
        <taxon>50 kb inversion clade</taxon>
        <taxon>NPAAA clade</taxon>
        <taxon>indigoferoid/millettioid clade</taxon>
        <taxon>Phaseoleae</taxon>
        <taxon>Sphenostylis</taxon>
    </lineage>
</organism>
<keyword evidence="3" id="KW-1185">Reference proteome</keyword>
<proteinExistence type="predicted"/>
<sequence length="135" mass="14839">MFPLQLATRFLQQQTCDARAFCGRTGSDFANVCPRIHHDSDAIDYIVYKLGALKENLEFFKIFLSHSEKDILFHAEEIDSAPNPLGSSWAVPVALHDCQVRLLVVGCAADTSLNQDPSHISSSQAHTASTSSFSL</sequence>
<gene>
    <name evidence="2" type="ORF">AYBTSS11_LOCUS24680</name>
</gene>
<evidence type="ECO:0000313" key="3">
    <source>
        <dbReference type="Proteomes" id="UP001189624"/>
    </source>
</evidence>